<dbReference type="Proteomes" id="UP000325577">
    <property type="component" value="Linkage Group LG21"/>
</dbReference>
<reference evidence="2 3" key="1">
    <citation type="submission" date="2019-09" db="EMBL/GenBank/DDBJ databases">
        <title>A chromosome-level genome assembly of the Chinese tupelo Nyssa sinensis.</title>
        <authorList>
            <person name="Yang X."/>
            <person name="Kang M."/>
            <person name="Yang Y."/>
            <person name="Xiong H."/>
            <person name="Wang M."/>
            <person name="Zhang Z."/>
            <person name="Wang Z."/>
            <person name="Wu H."/>
            <person name="Ma T."/>
            <person name="Liu J."/>
            <person name="Xi Z."/>
        </authorList>
    </citation>
    <scope>NUCLEOTIDE SEQUENCE [LARGE SCALE GENOMIC DNA]</scope>
    <source>
        <strain evidence="2">J267</strain>
        <tissue evidence="2">Leaf</tissue>
    </source>
</reference>
<evidence type="ECO:0000313" key="2">
    <source>
        <dbReference type="EMBL" id="KAA8528043.1"/>
    </source>
</evidence>
<gene>
    <name evidence="2" type="ORF">F0562_035088</name>
</gene>
<name>A0A5J5AAV4_9ASTE</name>
<dbReference type="InterPro" id="IPR000719">
    <property type="entry name" value="Prot_kinase_dom"/>
</dbReference>
<dbReference type="InterPro" id="IPR001245">
    <property type="entry name" value="Ser-Thr/Tyr_kinase_cat_dom"/>
</dbReference>
<dbReference type="PANTHER" id="PTHR48055">
    <property type="entry name" value="LEUCINE-RICH REPEAT RECEPTOR PROTEIN KINASE EMS1"/>
    <property type="match status" value="1"/>
</dbReference>
<dbReference type="GO" id="GO:0004672">
    <property type="term" value="F:protein kinase activity"/>
    <property type="evidence" value="ECO:0007669"/>
    <property type="project" value="InterPro"/>
</dbReference>
<dbReference type="GO" id="GO:0016020">
    <property type="term" value="C:membrane"/>
    <property type="evidence" value="ECO:0007669"/>
    <property type="project" value="TreeGrafter"/>
</dbReference>
<dbReference type="Gene3D" id="1.10.510.10">
    <property type="entry name" value="Transferase(Phosphotransferase) domain 1"/>
    <property type="match status" value="1"/>
</dbReference>
<dbReference type="PROSITE" id="PS50011">
    <property type="entry name" value="PROTEIN_KINASE_DOM"/>
    <property type="match status" value="1"/>
</dbReference>
<dbReference type="Pfam" id="PF07714">
    <property type="entry name" value="PK_Tyr_Ser-Thr"/>
    <property type="match status" value="1"/>
</dbReference>
<sequence>MSSLFSTEDTRKVPFLSGVSTTTDPSQTSSIGLRGTTGYAAPEYGIGNEVSTYGDVYSYGIVLLEMVTGKRPTHSIFDGGCERVAFTQGHPSPNSGSLTNCVKVHDSHGSLKGDEAWK</sequence>
<dbReference type="PANTHER" id="PTHR48055:SF55">
    <property type="entry name" value="PROTEIN KINASE DOMAIN-CONTAINING PROTEIN"/>
    <property type="match status" value="1"/>
</dbReference>
<dbReference type="EMBL" id="CM018045">
    <property type="protein sequence ID" value="KAA8528043.1"/>
    <property type="molecule type" value="Genomic_DNA"/>
</dbReference>
<evidence type="ECO:0000259" key="1">
    <source>
        <dbReference type="PROSITE" id="PS50011"/>
    </source>
</evidence>
<protein>
    <recommendedName>
        <fullName evidence="1">Protein kinase domain-containing protein</fullName>
    </recommendedName>
</protein>
<accession>A0A5J5AAV4</accession>
<dbReference type="AlphaFoldDB" id="A0A5J5AAV4"/>
<keyword evidence="3" id="KW-1185">Reference proteome</keyword>
<dbReference type="SUPFAM" id="SSF56112">
    <property type="entry name" value="Protein kinase-like (PK-like)"/>
    <property type="match status" value="1"/>
</dbReference>
<dbReference type="GO" id="GO:0005524">
    <property type="term" value="F:ATP binding"/>
    <property type="evidence" value="ECO:0007669"/>
    <property type="project" value="InterPro"/>
</dbReference>
<proteinExistence type="predicted"/>
<evidence type="ECO:0000313" key="3">
    <source>
        <dbReference type="Proteomes" id="UP000325577"/>
    </source>
</evidence>
<dbReference type="OrthoDB" id="1103805at2759"/>
<dbReference type="InterPro" id="IPR011009">
    <property type="entry name" value="Kinase-like_dom_sf"/>
</dbReference>
<feature type="domain" description="Protein kinase" evidence="1">
    <location>
        <begin position="1"/>
        <end position="118"/>
    </location>
</feature>
<organism evidence="2 3">
    <name type="scientific">Nyssa sinensis</name>
    <dbReference type="NCBI Taxonomy" id="561372"/>
    <lineage>
        <taxon>Eukaryota</taxon>
        <taxon>Viridiplantae</taxon>
        <taxon>Streptophyta</taxon>
        <taxon>Embryophyta</taxon>
        <taxon>Tracheophyta</taxon>
        <taxon>Spermatophyta</taxon>
        <taxon>Magnoliopsida</taxon>
        <taxon>eudicotyledons</taxon>
        <taxon>Gunneridae</taxon>
        <taxon>Pentapetalae</taxon>
        <taxon>asterids</taxon>
        <taxon>Cornales</taxon>
        <taxon>Nyssaceae</taxon>
        <taxon>Nyssa</taxon>
    </lineage>
</organism>
<dbReference type="InterPro" id="IPR051564">
    <property type="entry name" value="LRR_receptor-like_kinase"/>
</dbReference>